<dbReference type="EMBL" id="CP115450">
    <property type="protein sequence ID" value="WBP90457.1"/>
    <property type="molecule type" value="Genomic_DNA"/>
</dbReference>
<reference evidence="2" key="1">
    <citation type="submission" date="2022-12" db="EMBL/GenBank/DDBJ databases">
        <authorList>
            <person name="Mo P."/>
        </authorList>
    </citation>
    <scope>NUCLEOTIDE SEQUENCE [LARGE SCALE GENOMIC DNA]</scope>
    <source>
        <strain evidence="2">HUAS 3-15</strain>
    </source>
</reference>
<evidence type="ECO:0000313" key="1">
    <source>
        <dbReference type="EMBL" id="WBP90457.1"/>
    </source>
</evidence>
<evidence type="ECO:0000313" key="2">
    <source>
        <dbReference type="Proteomes" id="UP001212821"/>
    </source>
</evidence>
<dbReference type="Proteomes" id="UP001212821">
    <property type="component" value="Chromosome"/>
</dbReference>
<organism evidence="1 2">
    <name type="scientific">Kitasatospora cathayae</name>
    <dbReference type="NCBI Taxonomy" id="3004092"/>
    <lineage>
        <taxon>Bacteria</taxon>
        <taxon>Bacillati</taxon>
        <taxon>Actinomycetota</taxon>
        <taxon>Actinomycetes</taxon>
        <taxon>Kitasatosporales</taxon>
        <taxon>Streptomycetaceae</taxon>
        <taxon>Kitasatospora</taxon>
    </lineage>
</organism>
<name>A0ABY7QCX6_9ACTN</name>
<keyword evidence="2" id="KW-1185">Reference proteome</keyword>
<sequence>MTLRKADLRGSVSGPVLDTMYFLNEVALRYPDAFSFAPGRPYGGFFDSEQIFSRIRRYLEHLAEHEELARD</sequence>
<protein>
    <submittedName>
        <fullName evidence="1">Uncharacterized protein</fullName>
    </submittedName>
</protein>
<accession>A0ABY7QCX6</accession>
<proteinExistence type="predicted"/>
<gene>
    <name evidence="1" type="ORF">O1G21_34410</name>
</gene>
<dbReference type="RefSeq" id="WP_270149253.1">
    <property type="nucleotide sequence ID" value="NZ_CP115450.1"/>
</dbReference>